<dbReference type="Proteomes" id="UP000037269">
    <property type="component" value="Unassembled WGS sequence"/>
</dbReference>
<evidence type="ECO:0000313" key="2">
    <source>
        <dbReference type="EMBL" id="KON94546.1"/>
    </source>
</evidence>
<feature type="transmembrane region" description="Helical" evidence="1">
    <location>
        <begin position="248"/>
        <end position="267"/>
    </location>
</feature>
<dbReference type="RefSeq" id="WP_043067592.1">
    <property type="nucleotide sequence ID" value="NZ_BJOA01000123.1"/>
</dbReference>
<evidence type="ECO:0000313" key="3">
    <source>
        <dbReference type="EMBL" id="SDI45855.1"/>
    </source>
</evidence>
<dbReference type="PATRIC" id="fig|47500.8.peg.2862"/>
<evidence type="ECO:0000313" key="4">
    <source>
        <dbReference type="Proteomes" id="UP000037269"/>
    </source>
</evidence>
<dbReference type="EMBL" id="LGUG01000004">
    <property type="protein sequence ID" value="KON94546.1"/>
    <property type="molecule type" value="Genomic_DNA"/>
</dbReference>
<keyword evidence="1" id="KW-0812">Transmembrane</keyword>
<feature type="transmembrane region" description="Helical" evidence="1">
    <location>
        <begin position="392"/>
        <end position="418"/>
    </location>
</feature>
<dbReference type="GeneID" id="42304101"/>
<dbReference type="OrthoDB" id="3803867at2"/>
<feature type="transmembrane region" description="Helical" evidence="1">
    <location>
        <begin position="38"/>
        <end position="60"/>
    </location>
</feature>
<evidence type="ECO:0008006" key="6">
    <source>
        <dbReference type="Google" id="ProtNLM"/>
    </source>
</evidence>
<feature type="transmembrane region" description="Helical" evidence="1">
    <location>
        <begin position="352"/>
        <end position="371"/>
    </location>
</feature>
<sequence length="457" mass="50837">MNNIKGRILLLLGALIYGGLLSWVYIDLVSPAFAYMGYVYYSPSSSMVMLAFAAAALPALWMPLVVKRPSQVVYWILYVLVYIPASIIPFYTLRMEDGKVVAFSLSLLAVFAILGASTRLPYLPIRRLELPPVLFWLGIALISAVFYGLIVATYGVRFDVGALSDVYDVREKYKESGGGLVSYAIAWQSGVINPLIMAYGLVTRKPGLVAAGLFGQMFIFSITGQKSIFFSLLLNIVLLLLLNRKKNGFGISMLYGAAIFTVLCVLVDAFLEDMVLVSLFVRRLILTPGLLTGYYYEFFTNNPQVHLAHSIFKSFLDYPYTMKPVYVIGYQYMGSASMAANANLWADSYANFGYLGLFVFTMLLGAVLWLFDSITRHCEYQVKCLMLGIPTFALSNSALLTTLLTHGILLALILAYILPSIKKKEESEATFSPEEIWKKSMPLSPVASLSQYTERDL</sequence>
<feature type="transmembrane region" description="Helical" evidence="1">
    <location>
        <begin position="7"/>
        <end position="26"/>
    </location>
</feature>
<keyword evidence="1" id="KW-1133">Transmembrane helix</keyword>
<protein>
    <recommendedName>
        <fullName evidence="6">Oligosaccharide repeat unit polymerase</fullName>
    </recommendedName>
</protein>
<feature type="transmembrane region" description="Helical" evidence="1">
    <location>
        <begin position="180"/>
        <end position="202"/>
    </location>
</feature>
<evidence type="ECO:0000256" key="1">
    <source>
        <dbReference type="SAM" id="Phobius"/>
    </source>
</evidence>
<dbReference type="EMBL" id="FNED01000004">
    <property type="protein sequence ID" value="SDI45855.1"/>
    <property type="molecule type" value="Genomic_DNA"/>
</dbReference>
<keyword evidence="4" id="KW-1185">Reference proteome</keyword>
<accession>A0A0D1UZ51</accession>
<dbReference type="Proteomes" id="UP000182836">
    <property type="component" value="Unassembled WGS sequence"/>
</dbReference>
<dbReference type="AlphaFoldDB" id="A0A0D1UZ51"/>
<keyword evidence="1" id="KW-0472">Membrane</keyword>
<proteinExistence type="predicted"/>
<organism evidence="2 4">
    <name type="scientific">Aneurinibacillus migulanus</name>
    <name type="common">Bacillus migulanus</name>
    <dbReference type="NCBI Taxonomy" id="47500"/>
    <lineage>
        <taxon>Bacteria</taxon>
        <taxon>Bacillati</taxon>
        <taxon>Bacillota</taxon>
        <taxon>Bacilli</taxon>
        <taxon>Bacillales</taxon>
        <taxon>Paenibacillaceae</taxon>
        <taxon>Aneurinibacillus group</taxon>
        <taxon>Aneurinibacillus</taxon>
    </lineage>
</organism>
<feature type="transmembrane region" description="Helical" evidence="1">
    <location>
        <begin position="214"/>
        <end position="242"/>
    </location>
</feature>
<feature type="transmembrane region" description="Helical" evidence="1">
    <location>
        <begin position="72"/>
        <end position="94"/>
    </location>
</feature>
<feature type="transmembrane region" description="Helical" evidence="1">
    <location>
        <begin position="134"/>
        <end position="156"/>
    </location>
</feature>
<name>A0A0D1UZ51_ANEMI</name>
<gene>
    <name evidence="2" type="ORF">AF333_02590</name>
    <name evidence="3" type="ORF">SAMN04487909_10488</name>
</gene>
<feature type="transmembrane region" description="Helical" evidence="1">
    <location>
        <begin position="100"/>
        <end position="122"/>
    </location>
</feature>
<reference evidence="2 4" key="1">
    <citation type="submission" date="2015-07" db="EMBL/GenBank/DDBJ databases">
        <title>Fjat-14205 dsm 2895.</title>
        <authorList>
            <person name="Liu B."/>
            <person name="Wang J."/>
            <person name="Zhu Y."/>
            <person name="Liu G."/>
            <person name="Chen Q."/>
            <person name="Chen Z."/>
            <person name="Lan J."/>
            <person name="Che J."/>
            <person name="Ge C."/>
            <person name="Shi H."/>
            <person name="Pan Z."/>
            <person name="Liu X."/>
        </authorList>
    </citation>
    <scope>NUCLEOTIDE SEQUENCE [LARGE SCALE GENOMIC DNA]</scope>
    <source>
        <strain evidence="2 4">DSM 2895</strain>
    </source>
</reference>
<reference evidence="3 5" key="2">
    <citation type="submission" date="2016-10" db="EMBL/GenBank/DDBJ databases">
        <authorList>
            <person name="de Groot N.N."/>
        </authorList>
    </citation>
    <scope>NUCLEOTIDE SEQUENCE [LARGE SCALE GENOMIC DNA]</scope>
    <source>
        <strain evidence="3 5">DSM 2895</strain>
    </source>
</reference>
<evidence type="ECO:0000313" key="5">
    <source>
        <dbReference type="Proteomes" id="UP000182836"/>
    </source>
</evidence>